<dbReference type="Gene3D" id="3.40.630.30">
    <property type="match status" value="1"/>
</dbReference>
<evidence type="ECO:0000256" key="2">
    <source>
        <dbReference type="ARBA" id="ARBA00023315"/>
    </source>
</evidence>
<name>A0A511W3V4_9BACI</name>
<comment type="caution">
    <text evidence="4">The sequence shown here is derived from an EMBL/GenBank/DDBJ whole genome shotgun (WGS) entry which is preliminary data.</text>
</comment>
<keyword evidence="5" id="KW-1185">Reference proteome</keyword>
<dbReference type="InterPro" id="IPR016181">
    <property type="entry name" value="Acyl_CoA_acyltransferase"/>
</dbReference>
<reference evidence="4 5" key="1">
    <citation type="submission" date="2019-07" db="EMBL/GenBank/DDBJ databases">
        <title>Whole genome shotgun sequence of Alkalibacillus haloalkaliphilus NBRC 103110.</title>
        <authorList>
            <person name="Hosoyama A."/>
            <person name="Uohara A."/>
            <person name="Ohji S."/>
            <person name="Ichikawa N."/>
        </authorList>
    </citation>
    <scope>NUCLEOTIDE SEQUENCE [LARGE SCALE GENOMIC DNA]</scope>
    <source>
        <strain evidence="4 5">NBRC 103110</strain>
    </source>
</reference>
<evidence type="ECO:0000313" key="5">
    <source>
        <dbReference type="Proteomes" id="UP000321440"/>
    </source>
</evidence>
<protein>
    <recommendedName>
        <fullName evidence="3">N-acetyltransferase domain-containing protein</fullName>
    </recommendedName>
</protein>
<dbReference type="Proteomes" id="UP000321440">
    <property type="component" value="Unassembled WGS sequence"/>
</dbReference>
<keyword evidence="1" id="KW-0808">Transferase</keyword>
<evidence type="ECO:0000313" key="4">
    <source>
        <dbReference type="EMBL" id="GEN45774.1"/>
    </source>
</evidence>
<dbReference type="PANTHER" id="PTHR43877">
    <property type="entry name" value="AMINOALKYLPHOSPHONATE N-ACETYLTRANSFERASE-RELATED-RELATED"/>
    <property type="match status" value="1"/>
</dbReference>
<proteinExistence type="predicted"/>
<dbReference type="InterPro" id="IPR000182">
    <property type="entry name" value="GNAT_dom"/>
</dbReference>
<dbReference type="GO" id="GO:0016747">
    <property type="term" value="F:acyltransferase activity, transferring groups other than amino-acyl groups"/>
    <property type="evidence" value="ECO:0007669"/>
    <property type="project" value="InterPro"/>
</dbReference>
<organism evidence="4 5">
    <name type="scientific">Alkalibacillus haloalkaliphilus</name>
    <dbReference type="NCBI Taxonomy" id="94136"/>
    <lineage>
        <taxon>Bacteria</taxon>
        <taxon>Bacillati</taxon>
        <taxon>Bacillota</taxon>
        <taxon>Bacilli</taxon>
        <taxon>Bacillales</taxon>
        <taxon>Bacillaceae</taxon>
        <taxon>Alkalibacillus</taxon>
    </lineage>
</organism>
<gene>
    <name evidence="4" type="ORF">AHA02nite_15500</name>
</gene>
<dbReference type="PROSITE" id="PS51186">
    <property type="entry name" value="GNAT"/>
    <property type="match status" value="1"/>
</dbReference>
<feature type="domain" description="N-acetyltransferase" evidence="3">
    <location>
        <begin position="2"/>
        <end position="164"/>
    </location>
</feature>
<dbReference type="OrthoDB" id="5292888at2"/>
<dbReference type="CDD" id="cd04301">
    <property type="entry name" value="NAT_SF"/>
    <property type="match status" value="1"/>
</dbReference>
<dbReference type="RefSeq" id="WP_146815991.1">
    <property type="nucleotide sequence ID" value="NZ_BJYA01000010.1"/>
</dbReference>
<dbReference type="AlphaFoldDB" id="A0A511W3V4"/>
<evidence type="ECO:0000259" key="3">
    <source>
        <dbReference type="PROSITE" id="PS51186"/>
    </source>
</evidence>
<sequence length="181" mass="20765">MVKVRKATVIDAEQIASVHDETWKLTYEPIIQEDDLQQVTSFENRKIMWETTLRSSHHHVFVVESTEGDIVGFISGGKSRTEHTQLDGEIYDIYILPSHQRKGFGQKLLYTFIQECEELGYESLLVWILTDNPYGQFYVRLGARKIEADNVTIGKGTYEETAYGWEDLEQLKGALASSEVQ</sequence>
<dbReference type="EMBL" id="BJYA01000010">
    <property type="protein sequence ID" value="GEN45774.1"/>
    <property type="molecule type" value="Genomic_DNA"/>
</dbReference>
<evidence type="ECO:0000256" key="1">
    <source>
        <dbReference type="ARBA" id="ARBA00022679"/>
    </source>
</evidence>
<keyword evidence="2" id="KW-0012">Acyltransferase</keyword>
<dbReference type="InterPro" id="IPR050832">
    <property type="entry name" value="Bact_Acetyltransf"/>
</dbReference>
<dbReference type="Pfam" id="PF00583">
    <property type="entry name" value="Acetyltransf_1"/>
    <property type="match status" value="1"/>
</dbReference>
<accession>A0A511W3V4</accession>
<dbReference type="SUPFAM" id="SSF55729">
    <property type="entry name" value="Acyl-CoA N-acyltransferases (Nat)"/>
    <property type="match status" value="1"/>
</dbReference>